<evidence type="ECO:0000313" key="2">
    <source>
        <dbReference type="EMBL" id="PNX96957.1"/>
    </source>
</evidence>
<dbReference type="AlphaFoldDB" id="A0A2K3N1P8"/>
<dbReference type="EMBL" id="ASHM01009901">
    <property type="protein sequence ID" value="PNY18046.1"/>
    <property type="molecule type" value="Genomic_DNA"/>
</dbReference>
<dbReference type="EMBL" id="ASHM01026002">
    <property type="protein sequence ID" value="PNX73410.1"/>
    <property type="molecule type" value="Genomic_DNA"/>
</dbReference>
<protein>
    <submittedName>
        <fullName evidence="2">Uncharacterized protein</fullName>
    </submittedName>
</protein>
<evidence type="ECO:0000313" key="4">
    <source>
        <dbReference type="Proteomes" id="UP000236291"/>
    </source>
</evidence>
<sequence>MDVLGVPSHYPNACGVGHNQLCVLRASDDPGLQIVLLATTLEEEEEDDENEVAVPEVVVVDPEGEMHDDDHEPEFEPEPETGCQHRFHEMVVFLSLSRSQVGIV</sequence>
<gene>
    <name evidence="3" type="ORF">L195_g014803</name>
    <name evidence="2" type="ORF">L195_g020175</name>
    <name evidence="1" type="ORF">L195_g029311</name>
</gene>
<accession>A0A2K3N1P8</accession>
<dbReference type="Proteomes" id="UP000236291">
    <property type="component" value="Unassembled WGS sequence"/>
</dbReference>
<reference evidence="2 4" key="2">
    <citation type="journal article" date="2017" name="Front. Plant Sci.">
        <title>Gene Classification and Mining of Molecular Markers Useful in Red Clover (Trifolium pratense) Breeding.</title>
        <authorList>
            <person name="Istvanek J."/>
            <person name="Dluhosova J."/>
            <person name="Dluhos P."/>
            <person name="Patkova L."/>
            <person name="Nedelnik J."/>
            <person name="Repkova J."/>
        </authorList>
    </citation>
    <scope>NUCLEOTIDE SEQUENCE [LARGE SCALE GENOMIC DNA]</scope>
    <source>
        <strain evidence="4">cv. Tatra</strain>
        <tissue evidence="2">Young leaves</tissue>
    </source>
</reference>
<evidence type="ECO:0000313" key="1">
    <source>
        <dbReference type="EMBL" id="PNX73410.1"/>
    </source>
</evidence>
<proteinExistence type="predicted"/>
<organism evidence="2 4">
    <name type="scientific">Trifolium pratense</name>
    <name type="common">Red clover</name>
    <dbReference type="NCBI Taxonomy" id="57577"/>
    <lineage>
        <taxon>Eukaryota</taxon>
        <taxon>Viridiplantae</taxon>
        <taxon>Streptophyta</taxon>
        <taxon>Embryophyta</taxon>
        <taxon>Tracheophyta</taxon>
        <taxon>Spermatophyta</taxon>
        <taxon>Magnoliopsida</taxon>
        <taxon>eudicotyledons</taxon>
        <taxon>Gunneridae</taxon>
        <taxon>Pentapetalae</taxon>
        <taxon>rosids</taxon>
        <taxon>fabids</taxon>
        <taxon>Fabales</taxon>
        <taxon>Fabaceae</taxon>
        <taxon>Papilionoideae</taxon>
        <taxon>50 kb inversion clade</taxon>
        <taxon>NPAAA clade</taxon>
        <taxon>Hologalegina</taxon>
        <taxon>IRL clade</taxon>
        <taxon>Trifolieae</taxon>
        <taxon>Trifolium</taxon>
    </lineage>
</organism>
<evidence type="ECO:0000313" key="3">
    <source>
        <dbReference type="EMBL" id="PNY18046.1"/>
    </source>
</evidence>
<name>A0A2K3N1P8_TRIPR</name>
<reference evidence="2 4" key="1">
    <citation type="journal article" date="2014" name="Am. J. Bot.">
        <title>Genome assembly and annotation for red clover (Trifolium pratense; Fabaceae).</title>
        <authorList>
            <person name="Istvanek J."/>
            <person name="Jaros M."/>
            <person name="Krenek A."/>
            <person name="Repkova J."/>
        </authorList>
    </citation>
    <scope>NUCLEOTIDE SEQUENCE [LARGE SCALE GENOMIC DNA]</scope>
    <source>
        <strain evidence="4">cv. Tatra</strain>
        <tissue evidence="2">Young leaves</tissue>
    </source>
</reference>
<dbReference type="EMBL" id="ASHM01015042">
    <property type="protein sequence ID" value="PNX96957.1"/>
    <property type="molecule type" value="Genomic_DNA"/>
</dbReference>
<comment type="caution">
    <text evidence="2">The sequence shown here is derived from an EMBL/GenBank/DDBJ whole genome shotgun (WGS) entry which is preliminary data.</text>
</comment>